<reference evidence="3 4" key="1">
    <citation type="journal article" date="2014" name="Nature">
        <title>An environmental bacterial taxon with a large and distinct metabolic repertoire.</title>
        <authorList>
            <person name="Wilson M.C."/>
            <person name="Mori T."/>
            <person name="Ruckert C."/>
            <person name="Uria A.R."/>
            <person name="Helf M.J."/>
            <person name="Takada K."/>
            <person name="Gernert C."/>
            <person name="Steffens U.A."/>
            <person name="Heycke N."/>
            <person name="Schmitt S."/>
            <person name="Rinke C."/>
            <person name="Helfrich E.J."/>
            <person name="Brachmann A.O."/>
            <person name="Gurgui C."/>
            <person name="Wakimoto T."/>
            <person name="Kracht M."/>
            <person name="Crusemann M."/>
            <person name="Hentschel U."/>
            <person name="Abe I."/>
            <person name="Matsunaga S."/>
            <person name="Kalinowski J."/>
            <person name="Takeyama H."/>
            <person name="Piel J."/>
        </authorList>
    </citation>
    <scope>NUCLEOTIDE SEQUENCE [LARGE SCALE GENOMIC DNA]</scope>
    <source>
        <strain evidence="4">TSY2</strain>
    </source>
</reference>
<dbReference type="GO" id="GO:0005829">
    <property type="term" value="C:cytosol"/>
    <property type="evidence" value="ECO:0007669"/>
    <property type="project" value="TreeGrafter"/>
</dbReference>
<feature type="domain" description="NADP-dependent oxidoreductase" evidence="2">
    <location>
        <begin position="16"/>
        <end position="297"/>
    </location>
</feature>
<dbReference type="Gene3D" id="3.20.20.100">
    <property type="entry name" value="NADP-dependent oxidoreductase domain"/>
    <property type="match status" value="1"/>
</dbReference>
<evidence type="ECO:0000259" key="2">
    <source>
        <dbReference type="Pfam" id="PF00248"/>
    </source>
</evidence>
<comment type="caution">
    <text evidence="3">The sequence shown here is derived from an EMBL/GenBank/DDBJ whole genome shotgun (WGS) entry which is preliminary data.</text>
</comment>
<dbReference type="PATRIC" id="fig|1429439.4.peg.2077"/>
<dbReference type="PROSITE" id="PS00062">
    <property type="entry name" value="ALDOKETO_REDUCTASE_2"/>
    <property type="match status" value="1"/>
</dbReference>
<dbReference type="InterPro" id="IPR050523">
    <property type="entry name" value="AKR_Detox_Biosynth"/>
</dbReference>
<dbReference type="Proteomes" id="UP000019140">
    <property type="component" value="Unassembled WGS sequence"/>
</dbReference>
<protein>
    <recommendedName>
        <fullName evidence="2">NADP-dependent oxidoreductase domain-containing protein</fullName>
    </recommendedName>
</protein>
<dbReference type="Pfam" id="PF00248">
    <property type="entry name" value="Aldo_ket_red"/>
    <property type="match status" value="1"/>
</dbReference>
<organism evidence="3 4">
    <name type="scientific">Candidatus Entotheonella gemina</name>
    <dbReference type="NCBI Taxonomy" id="1429439"/>
    <lineage>
        <taxon>Bacteria</taxon>
        <taxon>Pseudomonadati</taxon>
        <taxon>Nitrospinota/Tectimicrobiota group</taxon>
        <taxon>Candidatus Tectimicrobiota</taxon>
        <taxon>Candidatus Entotheonellia</taxon>
        <taxon>Candidatus Entotheonellales</taxon>
        <taxon>Candidatus Entotheonellaceae</taxon>
        <taxon>Candidatus Entotheonella</taxon>
    </lineage>
</organism>
<name>W4MAS7_9BACT</name>
<dbReference type="AlphaFoldDB" id="W4MAS7"/>
<dbReference type="InterPro" id="IPR018170">
    <property type="entry name" value="Aldo/ket_reductase_CS"/>
</dbReference>
<dbReference type="PANTHER" id="PTHR43364:SF4">
    <property type="entry name" value="NAD(P)-LINKED OXIDOREDUCTASE SUPERFAMILY PROTEIN"/>
    <property type="match status" value="1"/>
</dbReference>
<evidence type="ECO:0000256" key="1">
    <source>
        <dbReference type="ARBA" id="ARBA00023002"/>
    </source>
</evidence>
<gene>
    <name evidence="3" type="ORF">ETSY2_12090</name>
</gene>
<dbReference type="PANTHER" id="PTHR43364">
    <property type="entry name" value="NADH-SPECIFIC METHYLGLYOXAL REDUCTASE-RELATED"/>
    <property type="match status" value="1"/>
</dbReference>
<dbReference type="CDD" id="cd19084">
    <property type="entry name" value="AKR_AKR11B1-like"/>
    <property type="match status" value="1"/>
</dbReference>
<accession>W4MAS7</accession>
<dbReference type="InterPro" id="IPR036812">
    <property type="entry name" value="NAD(P)_OxRdtase_dom_sf"/>
</dbReference>
<proteinExistence type="predicted"/>
<dbReference type="HOGENOM" id="CLU_023205_2_3_7"/>
<evidence type="ECO:0000313" key="3">
    <source>
        <dbReference type="EMBL" id="ETX07288.1"/>
    </source>
</evidence>
<evidence type="ECO:0000313" key="4">
    <source>
        <dbReference type="Proteomes" id="UP000019140"/>
    </source>
</evidence>
<dbReference type="EMBL" id="AZHX01000485">
    <property type="protein sequence ID" value="ETX07288.1"/>
    <property type="molecule type" value="Genomic_DNA"/>
</dbReference>
<dbReference type="InterPro" id="IPR023210">
    <property type="entry name" value="NADP_OxRdtase_dom"/>
</dbReference>
<dbReference type="GO" id="GO:0016491">
    <property type="term" value="F:oxidoreductase activity"/>
    <property type="evidence" value="ECO:0007669"/>
    <property type="project" value="UniProtKB-KW"/>
</dbReference>
<dbReference type="PRINTS" id="PR00069">
    <property type="entry name" value="ALDKETRDTASE"/>
</dbReference>
<dbReference type="SUPFAM" id="SSF51430">
    <property type="entry name" value="NAD(P)-linked oxidoreductase"/>
    <property type="match status" value="1"/>
</dbReference>
<keyword evidence="4" id="KW-1185">Reference proteome</keyword>
<keyword evidence="1" id="KW-0560">Oxidoreductase</keyword>
<dbReference type="InterPro" id="IPR020471">
    <property type="entry name" value="AKR"/>
</dbReference>
<sequence length="306" mass="34372">MEYRSFGRTDMTVSALGFGCWEMGGTYGDIHEDQAIAAVHRAIDLGINCFDTAPAYGTGESERLLARALGARRQEVLVVTKCGVGYAEREKGRDSRRDTIMMSIEQSLTNLQTDYVDVLLIHWPDVNTPFEETMHTLDTIVQQGKARYVGVSNFSLNQIKACEATRRIDVVQYGLNLFDRRMEREIFPYCQDQGIGVMIYGPLAFGLLAGAFQEDTEFGDNDWRADGNRRPELFLRLFAQENFHRNIRVVEELKLIAAKHQKQIPQLALRWVLQHPAVSVALVGSRSVQEVEDNGGVGVGPLLSRS</sequence>